<comment type="caution">
    <text evidence="2">The sequence shown here is derived from an EMBL/GenBank/DDBJ whole genome shotgun (WGS) entry which is preliminary data.</text>
</comment>
<name>A0AAD4Y609_OVIAM</name>
<organism evidence="2 3">
    <name type="scientific">Ovis ammon polii</name>
    <dbReference type="NCBI Taxonomy" id="230172"/>
    <lineage>
        <taxon>Eukaryota</taxon>
        <taxon>Metazoa</taxon>
        <taxon>Chordata</taxon>
        <taxon>Craniata</taxon>
        <taxon>Vertebrata</taxon>
        <taxon>Euteleostomi</taxon>
        <taxon>Mammalia</taxon>
        <taxon>Eutheria</taxon>
        <taxon>Laurasiatheria</taxon>
        <taxon>Artiodactyla</taxon>
        <taxon>Ruminantia</taxon>
        <taxon>Pecora</taxon>
        <taxon>Bovidae</taxon>
        <taxon>Caprinae</taxon>
        <taxon>Ovis</taxon>
    </lineage>
</organism>
<gene>
    <name evidence="2" type="ORF">MG293_011287</name>
</gene>
<protein>
    <submittedName>
        <fullName evidence="2">Uncharacterized protein</fullName>
    </submittedName>
</protein>
<feature type="compositionally biased region" description="Low complexity" evidence="1">
    <location>
        <begin position="129"/>
        <end position="138"/>
    </location>
</feature>
<feature type="compositionally biased region" description="Polar residues" evidence="1">
    <location>
        <begin position="44"/>
        <end position="63"/>
    </location>
</feature>
<feature type="region of interest" description="Disordered" evidence="1">
    <location>
        <begin position="106"/>
        <end position="153"/>
    </location>
</feature>
<dbReference type="Proteomes" id="UP001214576">
    <property type="component" value="Unassembled WGS sequence"/>
</dbReference>
<evidence type="ECO:0000313" key="3">
    <source>
        <dbReference type="Proteomes" id="UP001214576"/>
    </source>
</evidence>
<accession>A0AAD4Y609</accession>
<keyword evidence="3" id="KW-1185">Reference proteome</keyword>
<dbReference type="EMBL" id="JAKZEL010000012">
    <property type="protein sequence ID" value="KAI4539020.1"/>
    <property type="molecule type" value="Genomic_DNA"/>
</dbReference>
<feature type="region of interest" description="Disordered" evidence="1">
    <location>
        <begin position="1"/>
        <end position="72"/>
    </location>
</feature>
<proteinExistence type="predicted"/>
<feature type="compositionally biased region" description="Polar residues" evidence="1">
    <location>
        <begin position="1"/>
        <end position="24"/>
    </location>
</feature>
<dbReference type="AlphaFoldDB" id="A0AAD4Y609"/>
<evidence type="ECO:0000256" key="1">
    <source>
        <dbReference type="SAM" id="MobiDB-lite"/>
    </source>
</evidence>
<reference evidence="2" key="1">
    <citation type="submission" date="2022-03" db="EMBL/GenBank/DDBJ databases">
        <title>Genomic analyses of argali, domestic sheep and their hybrids provide insights into chromosomal evolution, heterosis and genetic basis of agronomic traits.</title>
        <authorList>
            <person name="Li M."/>
        </authorList>
    </citation>
    <scope>NUCLEOTIDE SEQUENCE</scope>
    <source>
        <strain evidence="2">CAU-MHL-2022a</strain>
        <tissue evidence="2">Skin</tissue>
    </source>
</reference>
<sequence>MRPQSVTQHSNIRKTWQLTFNGAQPSPPRFKEGQPGLTGPAHAQESSEVTEGSAQPGQHTALPNPSRPAELLLKADCESSLSRCREQRPSATSLCTPKPRSSVRLRLTPCLVEKDLPDGSDPPSSKRASTPSLSSPTPARKAPGSRSFRATNTFSVSTATAARAAQRRLNEQIPDHGSMCKPAVAQKAHHHPAILATFLGRIKPG</sequence>
<evidence type="ECO:0000313" key="2">
    <source>
        <dbReference type="EMBL" id="KAI4539020.1"/>
    </source>
</evidence>